<dbReference type="Proteomes" id="UP001497382">
    <property type="component" value="Unassembled WGS sequence"/>
</dbReference>
<dbReference type="PANTHER" id="PTHR33964">
    <property type="entry name" value="RE45066P-RELATED"/>
    <property type="match status" value="1"/>
</dbReference>
<dbReference type="EMBL" id="CAXIEN010000277">
    <property type="protein sequence ID" value="CAL1291200.1"/>
    <property type="molecule type" value="Genomic_DNA"/>
</dbReference>
<accession>A0AAV2B5L9</accession>
<evidence type="ECO:0000313" key="1">
    <source>
        <dbReference type="EMBL" id="CAL1291200.1"/>
    </source>
</evidence>
<reference evidence="1 2" key="1">
    <citation type="submission" date="2024-04" db="EMBL/GenBank/DDBJ databases">
        <authorList>
            <person name="Rising A."/>
            <person name="Reimegard J."/>
            <person name="Sonavane S."/>
            <person name="Akerstrom W."/>
            <person name="Nylinder S."/>
            <person name="Hedman E."/>
            <person name="Kallberg Y."/>
        </authorList>
    </citation>
    <scope>NUCLEOTIDE SEQUENCE [LARGE SCALE GENOMIC DNA]</scope>
</reference>
<proteinExistence type="predicted"/>
<dbReference type="PANTHER" id="PTHR33964:SF1">
    <property type="entry name" value="RE45066P"/>
    <property type="match status" value="1"/>
</dbReference>
<sequence length="283" mass="33017">MVPAFLTCIYAKEHSDFICLYAHKYYISFIITWKMIKKGIVLGYRTHPAWRTRDVRKCYLDMLKENDITHLLLETFSTEDIDVFCRRITKLKKCVADNEHQLSIKENTECLQKTRGITIFYLNVCPPGSNITEKYKENSHCFSTIEKQVVSCSSLLPDISSSIMHRNLRNICCGLKRHRLCLSEAANYRCGKNAAEVTEEILQRYFQSLLTKCESNRIPPCANLEFDSEVEQNLDMDNHHIESELWNFHADERKRHKSSASFPKKSSTSFFVCLVFALFGFFF</sequence>
<gene>
    <name evidence="1" type="ORF">LARSCL_LOCUS16948</name>
</gene>
<organism evidence="1 2">
    <name type="scientific">Larinioides sclopetarius</name>
    <dbReference type="NCBI Taxonomy" id="280406"/>
    <lineage>
        <taxon>Eukaryota</taxon>
        <taxon>Metazoa</taxon>
        <taxon>Ecdysozoa</taxon>
        <taxon>Arthropoda</taxon>
        <taxon>Chelicerata</taxon>
        <taxon>Arachnida</taxon>
        <taxon>Araneae</taxon>
        <taxon>Araneomorphae</taxon>
        <taxon>Entelegynae</taxon>
        <taxon>Araneoidea</taxon>
        <taxon>Araneidae</taxon>
        <taxon>Larinioides</taxon>
    </lineage>
</organism>
<name>A0AAV2B5L9_9ARAC</name>
<keyword evidence="2" id="KW-1185">Reference proteome</keyword>
<dbReference type="AlphaFoldDB" id="A0AAV2B5L9"/>
<comment type="caution">
    <text evidence="1">The sequence shown here is derived from an EMBL/GenBank/DDBJ whole genome shotgun (WGS) entry which is preliminary data.</text>
</comment>
<evidence type="ECO:0000313" key="2">
    <source>
        <dbReference type="Proteomes" id="UP001497382"/>
    </source>
</evidence>
<protein>
    <submittedName>
        <fullName evidence="1">Uncharacterized protein</fullName>
    </submittedName>
</protein>